<name>A0A166UPY8_COLIC</name>
<keyword evidence="3" id="KW-1185">Reference proteome</keyword>
<proteinExistence type="predicted"/>
<accession>A0A166UPY8</accession>
<feature type="region of interest" description="Disordered" evidence="1">
    <location>
        <begin position="82"/>
        <end position="107"/>
    </location>
</feature>
<dbReference type="EMBL" id="LFIW01002341">
    <property type="protein sequence ID" value="KZL73659.1"/>
    <property type="molecule type" value="Genomic_DNA"/>
</dbReference>
<evidence type="ECO:0000313" key="2">
    <source>
        <dbReference type="EMBL" id="KZL73659.1"/>
    </source>
</evidence>
<dbReference type="AlphaFoldDB" id="A0A166UPY8"/>
<feature type="region of interest" description="Disordered" evidence="1">
    <location>
        <begin position="1"/>
        <end position="47"/>
    </location>
</feature>
<evidence type="ECO:0000256" key="1">
    <source>
        <dbReference type="SAM" id="MobiDB-lite"/>
    </source>
</evidence>
<protein>
    <submittedName>
        <fullName evidence="2">Uncharacterized protein</fullName>
    </submittedName>
</protein>
<gene>
    <name evidence="2" type="ORF">CI238_09793</name>
</gene>
<reference evidence="2 3" key="1">
    <citation type="submission" date="2015-06" db="EMBL/GenBank/DDBJ databases">
        <title>Survival trade-offs in plant roots during colonization by closely related pathogenic and mutualistic fungi.</title>
        <authorList>
            <person name="Hacquard S."/>
            <person name="Kracher B."/>
            <person name="Hiruma K."/>
            <person name="Weinman A."/>
            <person name="Muench P."/>
            <person name="Garrido Oter R."/>
            <person name="Ver Loren van Themaat E."/>
            <person name="Dallerey J.-F."/>
            <person name="Damm U."/>
            <person name="Henrissat B."/>
            <person name="Lespinet O."/>
            <person name="Thon M."/>
            <person name="Kemen E."/>
            <person name="McHardy A.C."/>
            <person name="Schulze-Lefert P."/>
            <person name="O'Connell R.J."/>
        </authorList>
    </citation>
    <scope>NUCLEOTIDE SEQUENCE [LARGE SCALE GENOMIC DNA]</scope>
    <source>
        <strain evidence="2 3">MAFF 238704</strain>
    </source>
</reference>
<dbReference type="Proteomes" id="UP000076584">
    <property type="component" value="Unassembled WGS sequence"/>
</dbReference>
<organism evidence="2 3">
    <name type="scientific">Colletotrichum incanum</name>
    <name type="common">Soybean anthracnose fungus</name>
    <dbReference type="NCBI Taxonomy" id="1573173"/>
    <lineage>
        <taxon>Eukaryota</taxon>
        <taxon>Fungi</taxon>
        <taxon>Dikarya</taxon>
        <taxon>Ascomycota</taxon>
        <taxon>Pezizomycotina</taxon>
        <taxon>Sordariomycetes</taxon>
        <taxon>Hypocreomycetidae</taxon>
        <taxon>Glomerellales</taxon>
        <taxon>Glomerellaceae</taxon>
        <taxon>Colletotrichum</taxon>
        <taxon>Colletotrichum spaethianum species complex</taxon>
    </lineage>
</organism>
<feature type="compositionally biased region" description="Pro residues" evidence="1">
    <location>
        <begin position="84"/>
        <end position="94"/>
    </location>
</feature>
<feature type="compositionally biased region" description="Low complexity" evidence="1">
    <location>
        <begin position="95"/>
        <end position="106"/>
    </location>
</feature>
<feature type="non-terminal residue" evidence="2">
    <location>
        <position position="1"/>
    </location>
</feature>
<comment type="caution">
    <text evidence="2">The sequence shown here is derived from an EMBL/GenBank/DDBJ whole genome shotgun (WGS) entry which is preliminary data.</text>
</comment>
<sequence>LSTRLPPAAARAPSVSAPSKQSAPAASSPPSTAPAARPPQRTLSPARAVRAVLVRPVNALATALLPRTPSPPARRALAAFAQPMPAPATRPPMDPTTRASTRPTSRPVDELGNYTLAAFVHVFKELAFGIRGYFKHPVEGVPALMDHHDMAYSEAGVFGQ</sequence>
<evidence type="ECO:0000313" key="3">
    <source>
        <dbReference type="Proteomes" id="UP000076584"/>
    </source>
</evidence>